<protein>
    <submittedName>
        <fullName evidence="9">Amino acid adenylation domain-containing protein</fullName>
    </submittedName>
</protein>
<dbReference type="InterPro" id="IPR020806">
    <property type="entry name" value="PKS_PP-bd"/>
</dbReference>
<dbReference type="SUPFAM" id="SSF56801">
    <property type="entry name" value="Acetyl-CoA synthetase-like"/>
    <property type="match status" value="2"/>
</dbReference>
<dbReference type="NCBIfam" id="TIGR01733">
    <property type="entry name" value="AA-adenyl-dom"/>
    <property type="match status" value="1"/>
</dbReference>
<dbReference type="InterPro" id="IPR020845">
    <property type="entry name" value="AMP-binding_CS"/>
</dbReference>
<sequence length="1686" mass="174748">MTLVAALRGHARERPDEVSLAFDRGDRPDLVLTFAELDTRVRRLAAGLAATGIAPGERVLVAHEPGPDYVTAFLGCLLARVVAVPVYPPRSRRGLATVASIAGDAGAIGALVDDPTAWSAADAPVPALTWDDATAPDDAPDPGSVAPDDIAFLQYTSGSTAEPRGVVVRHRNLVANLDVIATVVAAGPGTRSVSWLPPYHDMGLIGGILQPVYAGFPVRLLSPTQFLHDPGRWLRAISETRADCSAAPTFAYEECVRRVPAEQVATLDLSSWRTAIVGAEPVDAATLDRFAERFAPAGFDPTAFAPCYGLAEATLFVTGTKRAGRSPSVRAADRDALAAGAVVDAHAGESTAVLVGCGRPGGDVEVAVVDPASGLRCPADRVGEVWTRGPSVAGGYWNRGDADDWDAELEGRRGWLRTGDLGFVDADGELFVAGRSKDVMIIRGVNHHPHAVESTLAEAVAGLRRDRVAVFSVDAPTGERAVAVVEVPRSDGGPELVDALRSAAAREHGIDLADVRAVRRGSLPRTTSGKLRRRATRAAYLTGRFGGGATAPADTAAAGGDDELTRLVAAALDTTAAAVPADRPLTSAGLDSLRAVRLRALVLDRFGVQLPVDELLDGLTRDGIAARLAAEPAPGPDRATPTEDAAAPTPGQQSLLAVDRAGGSAAYHLVAAGSTRTALPPERLAAALDVLVRRHPALRTVVDLTPDGVVTTHVAGAVPAPTVTGHDVTAATWDSLVSSWSAEPLPLATPPLLRAMVGRLPDGSGRVAVCVHHIAADAISGGVLAEELGAALRGELDPAEVPVARTTAAPAAGDLDYWHATLAGAAPPAGPVAVDLDAPDTGTDLYSFDLDEPLTRAIGRLAGRHRATPFMVLAGAFAATVSRYCGSDGEDVVIGTASAGRPDLAALRAVGFHTTTLPLRIDLTGRPTGGDLLARTRAACLGAYAHDAVPYEQILGTWRAGRQDSAERRLVRHLVVLHDRAPQIRLDGAVVELGMRPSPRPRFDVELHLTRRADGTLTGQLVTARPLAAGRPDDIAALVVAHLEELVRDEPRSLSAVPLPAAAATTVAGWEHGGEAPAPLDPIASLQRDARARPDDVAVLDIDDTPVPYRRLHELVMATAAAVRAHGAVPADVVGVLGHRGAPTLAAVLGVLATGCVYLPLDPDHPPARVADLVADTSPAVLLHGSGTTPPAGTAGPTVPIPTSPLPVDGRVEPLTPARDDAAAYLVHTSGSTGRPKGAVNTARGLGVRLAWARERMSLRPTDRVLVKTPVSFDVSVWELTLPIAAGAVAVVCAPGEHRDPVALHDRMRRTGVTVAHFVPSMLDAFLDYEGPALPSLRLVVVSGEALAAATARRLADRYPAARLLNLYGPAEAAIDVSAHDVQPDDRSVPIGRPVPGTTLRILTGDLARQPTGAPGQLYIGGSQVGRGYHARPATTAARFGPDPFDPGARLYATGDLARWRTDGTIEFLGRVDDQVKIRGQRVEPGEVAAALGTAAGVTSAAAVVASGELIGFVCGAAPNPDAVRRHVAALLPSAAVPAAVLVLPTLPVTTNGKLDRRALREVATARTRVAPARAPVAPRDPTETAIAALWRDVLGGPTPGVLDDFFDSGGDSLSAARLLARVTSRFGVTLALDEVLAGHRTVAAIAELLTSAELAQASDDELLAALDALDAADPPPAPPPAEEAG</sequence>
<gene>
    <name evidence="9" type="ORF">SAMN05443575_0324</name>
</gene>
<keyword evidence="5" id="KW-0276">Fatty acid metabolism</keyword>
<dbReference type="GO" id="GO:0006631">
    <property type="term" value="P:fatty acid metabolic process"/>
    <property type="evidence" value="ECO:0007669"/>
    <property type="project" value="UniProtKB-KW"/>
</dbReference>
<dbReference type="RefSeq" id="WP_073385089.1">
    <property type="nucleotide sequence ID" value="NZ_FQVU01000001.1"/>
</dbReference>
<dbReference type="GO" id="GO:0031177">
    <property type="term" value="F:phosphopantetheine binding"/>
    <property type="evidence" value="ECO:0007669"/>
    <property type="project" value="InterPro"/>
</dbReference>
<dbReference type="GO" id="GO:0005737">
    <property type="term" value="C:cytoplasm"/>
    <property type="evidence" value="ECO:0007669"/>
    <property type="project" value="TreeGrafter"/>
</dbReference>
<dbReference type="Pfam" id="PF00668">
    <property type="entry name" value="Condensation"/>
    <property type="match status" value="1"/>
</dbReference>
<dbReference type="GO" id="GO:0044550">
    <property type="term" value="P:secondary metabolite biosynthetic process"/>
    <property type="evidence" value="ECO:0007669"/>
    <property type="project" value="TreeGrafter"/>
</dbReference>
<dbReference type="SUPFAM" id="SSF47336">
    <property type="entry name" value="ACP-like"/>
    <property type="match status" value="2"/>
</dbReference>
<dbReference type="GO" id="GO:0008610">
    <property type="term" value="P:lipid biosynthetic process"/>
    <property type="evidence" value="ECO:0007669"/>
    <property type="project" value="InterPro"/>
</dbReference>
<evidence type="ECO:0000313" key="9">
    <source>
        <dbReference type="EMBL" id="SHF57191.1"/>
    </source>
</evidence>
<dbReference type="InterPro" id="IPR001242">
    <property type="entry name" value="Condensation_dom"/>
</dbReference>
<evidence type="ECO:0000313" key="10">
    <source>
        <dbReference type="Proteomes" id="UP000186132"/>
    </source>
</evidence>
<keyword evidence="4" id="KW-0597">Phosphoprotein</keyword>
<evidence type="ECO:0000256" key="1">
    <source>
        <dbReference type="ARBA" id="ARBA00001957"/>
    </source>
</evidence>
<reference evidence="9 10" key="1">
    <citation type="submission" date="2016-11" db="EMBL/GenBank/DDBJ databases">
        <authorList>
            <person name="Jaros S."/>
            <person name="Januszkiewicz K."/>
            <person name="Wedrychowicz H."/>
        </authorList>
    </citation>
    <scope>NUCLEOTIDE SEQUENCE [LARGE SCALE GENOMIC DNA]</scope>
    <source>
        <strain evidence="9 10">DSM 45627</strain>
    </source>
</reference>
<dbReference type="EMBL" id="FQVU01000001">
    <property type="protein sequence ID" value="SHF57191.1"/>
    <property type="molecule type" value="Genomic_DNA"/>
</dbReference>
<dbReference type="InterPro" id="IPR023213">
    <property type="entry name" value="CAT-like_dom_sf"/>
</dbReference>
<feature type="compositionally biased region" description="Low complexity" evidence="7">
    <location>
        <begin position="636"/>
        <end position="650"/>
    </location>
</feature>
<dbReference type="SUPFAM" id="SSF52777">
    <property type="entry name" value="CoA-dependent acyltransferases"/>
    <property type="match status" value="2"/>
</dbReference>
<dbReference type="FunFam" id="3.40.50.12780:FF:000013">
    <property type="entry name" value="Long-chain-fatty-acid--AMP ligase FadD32"/>
    <property type="match status" value="1"/>
</dbReference>
<dbReference type="InterPro" id="IPR045851">
    <property type="entry name" value="AMP-bd_C_sf"/>
</dbReference>
<keyword evidence="6" id="KW-0443">Lipid metabolism</keyword>
<dbReference type="SMART" id="SM00823">
    <property type="entry name" value="PKS_PP"/>
    <property type="match status" value="2"/>
</dbReference>
<dbReference type="GO" id="GO:0043041">
    <property type="term" value="P:amino acid activation for nonribosomal peptide biosynthetic process"/>
    <property type="evidence" value="ECO:0007669"/>
    <property type="project" value="TreeGrafter"/>
</dbReference>
<dbReference type="Gene3D" id="3.40.50.980">
    <property type="match status" value="2"/>
</dbReference>
<dbReference type="GO" id="GO:0003824">
    <property type="term" value="F:catalytic activity"/>
    <property type="evidence" value="ECO:0007669"/>
    <property type="project" value="InterPro"/>
</dbReference>
<dbReference type="PANTHER" id="PTHR45527">
    <property type="entry name" value="NONRIBOSOMAL PEPTIDE SYNTHETASE"/>
    <property type="match status" value="1"/>
</dbReference>
<dbReference type="Gene3D" id="3.30.559.10">
    <property type="entry name" value="Chloramphenicol acetyltransferase-like domain"/>
    <property type="match status" value="1"/>
</dbReference>
<evidence type="ECO:0000256" key="2">
    <source>
        <dbReference type="ARBA" id="ARBA00006432"/>
    </source>
</evidence>
<name>A0A1M5CR14_9ACTN</name>
<dbReference type="Pfam" id="PF00550">
    <property type="entry name" value="PP-binding"/>
    <property type="match status" value="2"/>
</dbReference>
<proteinExistence type="inferred from homology"/>
<keyword evidence="3" id="KW-0596">Phosphopantetheine</keyword>
<evidence type="ECO:0000256" key="6">
    <source>
        <dbReference type="ARBA" id="ARBA00023098"/>
    </source>
</evidence>
<organism evidence="9 10">
    <name type="scientific">Jatrophihabitans endophyticus</name>
    <dbReference type="NCBI Taxonomy" id="1206085"/>
    <lineage>
        <taxon>Bacteria</taxon>
        <taxon>Bacillati</taxon>
        <taxon>Actinomycetota</taxon>
        <taxon>Actinomycetes</taxon>
        <taxon>Jatrophihabitantales</taxon>
        <taxon>Jatrophihabitantaceae</taxon>
        <taxon>Jatrophihabitans</taxon>
    </lineage>
</organism>
<dbReference type="InterPro" id="IPR000873">
    <property type="entry name" value="AMP-dep_synth/lig_dom"/>
</dbReference>
<dbReference type="CDD" id="cd05931">
    <property type="entry name" value="FAAL"/>
    <property type="match status" value="1"/>
</dbReference>
<dbReference type="Gene3D" id="3.30.559.30">
    <property type="entry name" value="Nonribosomal peptide synthetase, condensation domain"/>
    <property type="match status" value="1"/>
</dbReference>
<dbReference type="InterPro" id="IPR006162">
    <property type="entry name" value="Ppantetheine_attach_site"/>
</dbReference>
<comment type="similarity">
    <text evidence="2">Belongs to the ATP-dependent AMP-binding enzyme family.</text>
</comment>
<dbReference type="Proteomes" id="UP000186132">
    <property type="component" value="Unassembled WGS sequence"/>
</dbReference>
<dbReference type="InterPro" id="IPR025110">
    <property type="entry name" value="AMP-bd_C"/>
</dbReference>
<dbReference type="Gene3D" id="3.40.50.12780">
    <property type="entry name" value="N-terminal domain of ligase-like"/>
    <property type="match status" value="1"/>
</dbReference>
<dbReference type="PROSITE" id="PS00012">
    <property type="entry name" value="PHOSPHOPANTETHEINE"/>
    <property type="match status" value="2"/>
</dbReference>
<evidence type="ECO:0000256" key="7">
    <source>
        <dbReference type="SAM" id="MobiDB-lite"/>
    </source>
</evidence>
<evidence type="ECO:0000256" key="5">
    <source>
        <dbReference type="ARBA" id="ARBA00022832"/>
    </source>
</evidence>
<dbReference type="PROSITE" id="PS50075">
    <property type="entry name" value="CARRIER"/>
    <property type="match status" value="2"/>
</dbReference>
<dbReference type="Gene3D" id="2.30.38.10">
    <property type="entry name" value="Luciferase, Domain 3"/>
    <property type="match status" value="1"/>
</dbReference>
<dbReference type="CDD" id="cd05930">
    <property type="entry name" value="A_NRPS"/>
    <property type="match status" value="1"/>
</dbReference>
<dbReference type="InterPro" id="IPR010071">
    <property type="entry name" value="AA_adenyl_dom"/>
</dbReference>
<comment type="cofactor">
    <cofactor evidence="1">
        <name>pantetheine 4'-phosphate</name>
        <dbReference type="ChEBI" id="CHEBI:47942"/>
    </cofactor>
</comment>
<dbReference type="InterPro" id="IPR036736">
    <property type="entry name" value="ACP-like_sf"/>
</dbReference>
<evidence type="ECO:0000256" key="3">
    <source>
        <dbReference type="ARBA" id="ARBA00022450"/>
    </source>
</evidence>
<dbReference type="Pfam" id="PF00501">
    <property type="entry name" value="AMP-binding"/>
    <property type="match status" value="2"/>
</dbReference>
<dbReference type="InterPro" id="IPR029058">
    <property type="entry name" value="AB_hydrolase_fold"/>
</dbReference>
<dbReference type="STRING" id="1206085.SAMN05443575_0324"/>
<dbReference type="PANTHER" id="PTHR45527:SF1">
    <property type="entry name" value="FATTY ACID SYNTHASE"/>
    <property type="match status" value="1"/>
</dbReference>
<feature type="region of interest" description="Disordered" evidence="7">
    <location>
        <begin position="630"/>
        <end position="650"/>
    </location>
</feature>
<keyword evidence="10" id="KW-1185">Reference proteome</keyword>
<evidence type="ECO:0000259" key="8">
    <source>
        <dbReference type="PROSITE" id="PS50075"/>
    </source>
</evidence>
<evidence type="ECO:0000256" key="4">
    <source>
        <dbReference type="ARBA" id="ARBA00022553"/>
    </source>
</evidence>
<feature type="domain" description="Carrier" evidence="8">
    <location>
        <begin position="1578"/>
        <end position="1654"/>
    </location>
</feature>
<dbReference type="GO" id="GO:0071766">
    <property type="term" value="P:Actinobacterium-type cell wall biogenesis"/>
    <property type="evidence" value="ECO:0007669"/>
    <property type="project" value="UniProtKB-ARBA"/>
</dbReference>
<dbReference type="InterPro" id="IPR009081">
    <property type="entry name" value="PP-bd_ACP"/>
</dbReference>
<accession>A0A1M5CR14</accession>
<dbReference type="OrthoDB" id="3802848at2"/>
<dbReference type="Pfam" id="PF23024">
    <property type="entry name" value="AMP-dom_DIP2-like"/>
    <property type="match status" value="1"/>
</dbReference>
<dbReference type="Gene3D" id="3.30.300.30">
    <property type="match status" value="2"/>
</dbReference>
<dbReference type="InterPro" id="IPR040097">
    <property type="entry name" value="FAAL/FAAC"/>
</dbReference>
<dbReference type="PROSITE" id="PS00455">
    <property type="entry name" value="AMP_BINDING"/>
    <property type="match status" value="1"/>
</dbReference>
<feature type="domain" description="Carrier" evidence="8">
    <location>
        <begin position="558"/>
        <end position="632"/>
    </location>
</feature>
<dbReference type="Gene3D" id="1.10.1200.10">
    <property type="entry name" value="ACP-like"/>
    <property type="match status" value="1"/>
</dbReference>
<dbReference type="InterPro" id="IPR042099">
    <property type="entry name" value="ANL_N_sf"/>
</dbReference>
<dbReference type="Gene3D" id="3.40.50.1820">
    <property type="entry name" value="alpha/beta hydrolase"/>
    <property type="match status" value="1"/>
</dbReference>